<protein>
    <submittedName>
        <fullName evidence="2">Uncharacterized protein</fullName>
    </submittedName>
</protein>
<evidence type="ECO:0000313" key="3">
    <source>
        <dbReference type="Proteomes" id="UP001528411"/>
    </source>
</evidence>
<sequence>MANISRFTLDFGAIKHIFLTRRFYLWFIPTLFVLQGAYTIGYVQSEQVDVINAENQIKQRIAMDLTHNFDVLPIYIEDGTEGGRYLAKLNKILIDKHYPIRVVGVEVSATAADPELRQYNLVLTGINNDTYIIVVHPPISLFSFISLWPFFIAIFIASIYIFYSEKTLKNVAEERFIDIDPCRLKIDLHQKVLVNPVTGVQVALANKPLCFYASLVEYCLKYPEKSLNPNKDLPDEFSQLCRKYFSRLIELGHTIRKRPNFASNLEKTLSEIRAALDELYGDDIKTKDYVYPKKAVGEGSRSKAHNFALTEINQEVVKVLGS</sequence>
<keyword evidence="1" id="KW-0812">Transmembrane</keyword>
<comment type="caution">
    <text evidence="2">The sequence shown here is derived from an EMBL/GenBank/DDBJ whole genome shotgun (WGS) entry which is preliminary data.</text>
</comment>
<keyword evidence="3" id="KW-1185">Reference proteome</keyword>
<dbReference type="RefSeq" id="WP_215962701.1">
    <property type="nucleotide sequence ID" value="NZ_JAQOMS010000002.1"/>
</dbReference>
<gene>
    <name evidence="2" type="ORF">PN838_06325</name>
</gene>
<keyword evidence="1" id="KW-1133">Transmembrane helix</keyword>
<organism evidence="2 3">
    <name type="scientific">Psychrosphaera algicola</name>
    <dbReference type="NCBI Taxonomy" id="3023714"/>
    <lineage>
        <taxon>Bacteria</taxon>
        <taxon>Pseudomonadati</taxon>
        <taxon>Pseudomonadota</taxon>
        <taxon>Gammaproteobacteria</taxon>
        <taxon>Alteromonadales</taxon>
        <taxon>Pseudoalteromonadaceae</taxon>
        <taxon>Psychrosphaera</taxon>
    </lineage>
</organism>
<keyword evidence="1" id="KW-0472">Membrane</keyword>
<feature type="transmembrane region" description="Helical" evidence="1">
    <location>
        <begin position="139"/>
        <end position="163"/>
    </location>
</feature>
<evidence type="ECO:0000313" key="2">
    <source>
        <dbReference type="EMBL" id="MDC2888442.1"/>
    </source>
</evidence>
<feature type="transmembrane region" description="Helical" evidence="1">
    <location>
        <begin position="23"/>
        <end position="43"/>
    </location>
</feature>
<accession>A0ABT5FCW7</accession>
<name>A0ABT5FCW7_9GAMM</name>
<dbReference type="Proteomes" id="UP001528411">
    <property type="component" value="Unassembled WGS sequence"/>
</dbReference>
<evidence type="ECO:0000256" key="1">
    <source>
        <dbReference type="SAM" id="Phobius"/>
    </source>
</evidence>
<dbReference type="EMBL" id="JAQOMS010000002">
    <property type="protein sequence ID" value="MDC2888442.1"/>
    <property type="molecule type" value="Genomic_DNA"/>
</dbReference>
<reference evidence="2 3" key="1">
    <citation type="submission" date="2023-01" db="EMBL/GenBank/DDBJ databases">
        <title>Psychrosphaera sp. nov., isolated from marine algae.</title>
        <authorList>
            <person name="Bayburt H."/>
            <person name="Choi B.J."/>
            <person name="Kim J.M."/>
            <person name="Choi D.G."/>
            <person name="Jeon C.O."/>
        </authorList>
    </citation>
    <scope>NUCLEOTIDE SEQUENCE [LARGE SCALE GENOMIC DNA]</scope>
    <source>
        <strain evidence="2 3">G1-22</strain>
    </source>
</reference>
<proteinExistence type="predicted"/>